<comment type="caution">
    <text evidence="1">The sequence shown here is derived from an EMBL/GenBank/DDBJ whole genome shotgun (WGS) entry which is preliminary data.</text>
</comment>
<proteinExistence type="predicted"/>
<dbReference type="RefSeq" id="WP_108417909.1">
    <property type="nucleotide sequence ID" value="NZ_CP084692.1"/>
</dbReference>
<protein>
    <submittedName>
        <fullName evidence="1">Uncharacterized protein</fullName>
    </submittedName>
</protein>
<evidence type="ECO:0000313" key="1">
    <source>
        <dbReference type="EMBL" id="RTQ24029.1"/>
    </source>
</evidence>
<organism evidence="1 2">
    <name type="scientific">Enterobacter mori</name>
    <dbReference type="NCBI Taxonomy" id="539813"/>
    <lineage>
        <taxon>Bacteria</taxon>
        <taxon>Pseudomonadati</taxon>
        <taxon>Pseudomonadota</taxon>
        <taxon>Gammaproteobacteria</taxon>
        <taxon>Enterobacterales</taxon>
        <taxon>Enterobacteriaceae</taxon>
        <taxon>Enterobacter</taxon>
    </lineage>
</organism>
<accession>A0A9Q7K2S6</accession>
<sequence length="155" mass="17517">MSKRVFFLFLCLGLSLAGGIFSFTRPSTFSCESQFSVVQNINDDTIHAEGLIFFNMSNDNIFINIDGLLSHNNKNQLISRTLKIKYKPFNASAHLYQVTSVLTLRDSTDNIDDSVALNLLFGKGSDDKIIYLDKFNNNTILFGNHTFPQYGCKRN</sequence>
<dbReference type="AlphaFoldDB" id="A0A9Q7K2S6"/>
<gene>
    <name evidence="1" type="ORF">EKN29_13450</name>
</gene>
<dbReference type="EMBL" id="RXPP01000012">
    <property type="protein sequence ID" value="RTQ24029.1"/>
    <property type="molecule type" value="Genomic_DNA"/>
</dbReference>
<evidence type="ECO:0000313" key="2">
    <source>
        <dbReference type="Proteomes" id="UP000282263"/>
    </source>
</evidence>
<dbReference type="Proteomes" id="UP000282263">
    <property type="component" value="Unassembled WGS sequence"/>
</dbReference>
<reference evidence="1 2" key="1">
    <citation type="submission" date="2018-12" db="EMBL/GenBank/DDBJ databases">
        <title>The Batch Genome Submission of Enterobacter spp. strains.</title>
        <authorList>
            <person name="Wei L."/>
            <person name="Wu W."/>
            <person name="Lin J."/>
            <person name="Zhang X."/>
            <person name="Feng Y."/>
            <person name="Zong Z."/>
        </authorList>
    </citation>
    <scope>NUCLEOTIDE SEQUENCE [LARGE SCALE GENOMIC DNA]</scope>
    <source>
        <strain evidence="1 2">SCEM020047</strain>
    </source>
</reference>
<name>A0A9Q7K2S6_9ENTR</name>